<comment type="caution">
    <text evidence="2">The sequence shown here is derived from an EMBL/GenBank/DDBJ whole genome shotgun (WGS) entry which is preliminary data.</text>
</comment>
<proteinExistence type="predicted"/>
<name>A0A8H5JKQ4_9HYPO</name>
<gene>
    <name evidence="2" type="ORF">FPHYL_7793</name>
</gene>
<evidence type="ECO:0000313" key="2">
    <source>
        <dbReference type="EMBL" id="KAF5557204.1"/>
    </source>
</evidence>
<dbReference type="AlphaFoldDB" id="A0A8H5JKQ4"/>
<keyword evidence="3" id="KW-1185">Reference proteome</keyword>
<keyword evidence="1" id="KW-0812">Transmembrane</keyword>
<dbReference type="EMBL" id="JAAOAQ010000282">
    <property type="protein sequence ID" value="KAF5557204.1"/>
    <property type="molecule type" value="Genomic_DNA"/>
</dbReference>
<evidence type="ECO:0000313" key="3">
    <source>
        <dbReference type="Proteomes" id="UP000582016"/>
    </source>
</evidence>
<accession>A0A8H5JKQ4</accession>
<organism evidence="2 3">
    <name type="scientific">Fusarium phyllophilum</name>
    <dbReference type="NCBI Taxonomy" id="47803"/>
    <lineage>
        <taxon>Eukaryota</taxon>
        <taxon>Fungi</taxon>
        <taxon>Dikarya</taxon>
        <taxon>Ascomycota</taxon>
        <taxon>Pezizomycotina</taxon>
        <taxon>Sordariomycetes</taxon>
        <taxon>Hypocreomycetidae</taxon>
        <taxon>Hypocreales</taxon>
        <taxon>Nectriaceae</taxon>
        <taxon>Fusarium</taxon>
        <taxon>Fusarium fujikuroi species complex</taxon>
    </lineage>
</organism>
<reference evidence="2 3" key="1">
    <citation type="submission" date="2020-05" db="EMBL/GenBank/DDBJ databases">
        <title>Identification and distribution of gene clusters putatively required for synthesis of sphingolipid metabolism inhibitors in phylogenetically diverse species of the filamentous fungus Fusarium.</title>
        <authorList>
            <person name="Kim H.-S."/>
            <person name="Busman M."/>
            <person name="Brown D.W."/>
            <person name="Divon H."/>
            <person name="Uhlig S."/>
            <person name="Proctor R.H."/>
        </authorList>
    </citation>
    <scope>NUCLEOTIDE SEQUENCE [LARGE SCALE GENOMIC DNA]</scope>
    <source>
        <strain evidence="2 3">NRRL 13617</strain>
    </source>
</reference>
<dbReference type="OrthoDB" id="5292533at2759"/>
<keyword evidence="1" id="KW-0472">Membrane</keyword>
<feature type="transmembrane region" description="Helical" evidence="1">
    <location>
        <begin position="6"/>
        <end position="28"/>
    </location>
</feature>
<evidence type="ECO:0000256" key="1">
    <source>
        <dbReference type="SAM" id="Phobius"/>
    </source>
</evidence>
<sequence>MPSEEYLASLGAYSTVVATVVGLGALLLTTQGSSLVNTASRKARATIRPSDDQCARHRWEDIQGYELHVCTSVWPKDCHDGAHSKDETCWNQTLLTVINCWQANASDRFTQKPEQLPLSKTFIQVDYKVILAFILMCSTHKDYDDNVIYATERGLYVAGVELNLQELNSGILIVHLKGNLARKLTKHYVDRLGRGHPPLLDDPLGYSIMKENDEARGGWVVALGFDTDTTKERFIPVYLDCVRRRTRRGLVFWRSMDRVLDIVVNIWSKCFCDDPGSSERITRAIKAIEYIKTHETQSGVDDIFGVRRPMVPATEFQKRKIIEHFNGSPRISEDMQAVFQAEWEPLLRYALVAAVTGCKICIAYFKNEGRELEEALDVERMRNSTIYVRGC</sequence>
<keyword evidence="1" id="KW-1133">Transmembrane helix</keyword>
<dbReference type="Proteomes" id="UP000582016">
    <property type="component" value="Unassembled WGS sequence"/>
</dbReference>
<protein>
    <submittedName>
        <fullName evidence="2">Uncharacterized protein</fullName>
    </submittedName>
</protein>